<evidence type="ECO:0000256" key="5">
    <source>
        <dbReference type="ARBA" id="ARBA00022777"/>
    </source>
</evidence>
<dbReference type="AlphaFoldDB" id="A0A3G1A6E6"/>
<dbReference type="PANTHER" id="PTHR30409:SF1">
    <property type="entry name" value="CARBAMATE KINASE-RELATED"/>
    <property type="match status" value="1"/>
</dbReference>
<evidence type="ECO:0000313" key="11">
    <source>
        <dbReference type="Proteomes" id="UP000266720"/>
    </source>
</evidence>
<keyword evidence="6" id="KW-0067">ATP-binding</keyword>
<evidence type="ECO:0000256" key="3">
    <source>
        <dbReference type="ARBA" id="ARBA00022679"/>
    </source>
</evidence>
<evidence type="ECO:0000256" key="1">
    <source>
        <dbReference type="ARBA" id="ARBA00011066"/>
    </source>
</evidence>
<dbReference type="InterPro" id="IPR001048">
    <property type="entry name" value="Asp/Glu/Uridylate_kinase"/>
</dbReference>
<protein>
    <recommendedName>
        <fullName evidence="2 7">Carbamate kinase</fullName>
    </recommendedName>
</protein>
<dbReference type="GO" id="GO:0005829">
    <property type="term" value="C:cytosol"/>
    <property type="evidence" value="ECO:0007669"/>
    <property type="project" value="TreeGrafter"/>
</dbReference>
<dbReference type="CDD" id="cd04235">
    <property type="entry name" value="AAK_CK"/>
    <property type="match status" value="1"/>
</dbReference>
<dbReference type="GeneID" id="25406848"/>
<evidence type="ECO:0000256" key="2">
    <source>
        <dbReference type="ARBA" id="ARBA00020752"/>
    </source>
</evidence>
<dbReference type="NCBIfam" id="NF009007">
    <property type="entry name" value="PRK12352.1"/>
    <property type="match status" value="1"/>
</dbReference>
<keyword evidence="4" id="KW-0547">Nucleotide-binding</keyword>
<dbReference type="FunFam" id="3.40.1160.10:FF:000007">
    <property type="entry name" value="Carbamate kinase"/>
    <property type="match status" value="1"/>
</dbReference>
<dbReference type="KEGG" id="tcb:TCARB_1443"/>
<dbReference type="GO" id="GO:0005524">
    <property type="term" value="F:ATP binding"/>
    <property type="evidence" value="ECO:0007669"/>
    <property type="project" value="UniProtKB-KW"/>
</dbReference>
<dbReference type="NCBIfam" id="TIGR00746">
    <property type="entry name" value="arcC"/>
    <property type="match status" value="1"/>
</dbReference>
<dbReference type="PIRSF" id="PIRSF000723">
    <property type="entry name" value="Carbamate_kin"/>
    <property type="match status" value="1"/>
</dbReference>
<dbReference type="Pfam" id="PF00696">
    <property type="entry name" value="AA_kinase"/>
    <property type="match status" value="1"/>
</dbReference>
<comment type="similarity">
    <text evidence="1 8">Belongs to the carbamate kinase family.</text>
</comment>
<keyword evidence="3 8" id="KW-0808">Transferase</keyword>
<evidence type="ECO:0000313" key="10">
    <source>
        <dbReference type="EMBL" id="AJB42489.1"/>
    </source>
</evidence>
<dbReference type="PROSITE" id="PS01128">
    <property type="entry name" value="SHIKIMATE_KINASE"/>
    <property type="match status" value="1"/>
</dbReference>
<dbReference type="InterPro" id="IPR036393">
    <property type="entry name" value="AceGlu_kinase-like_sf"/>
</dbReference>
<dbReference type="STRING" id="697581.TCARB_1443"/>
<accession>A0A3G1A6E6</accession>
<dbReference type="Proteomes" id="UP000266720">
    <property type="component" value="Chromosome"/>
</dbReference>
<dbReference type="PRINTS" id="PR01469">
    <property type="entry name" value="CARBMTKINASE"/>
</dbReference>
<organism evidence="10 11">
    <name type="scientific">Thermofilum adornatum 1505</name>
    <dbReference type="NCBI Taxonomy" id="697581"/>
    <lineage>
        <taxon>Archaea</taxon>
        <taxon>Thermoproteota</taxon>
        <taxon>Thermoprotei</taxon>
        <taxon>Thermofilales</taxon>
        <taxon>Thermofilaceae</taxon>
        <taxon>Thermofilum</taxon>
    </lineage>
</organism>
<keyword evidence="5 8" id="KW-0418">Kinase</keyword>
<gene>
    <name evidence="10" type="ORF">TCARB_1443</name>
</gene>
<dbReference type="Gene3D" id="3.40.1160.10">
    <property type="entry name" value="Acetylglutamate kinase-like"/>
    <property type="match status" value="1"/>
</dbReference>
<evidence type="ECO:0000256" key="4">
    <source>
        <dbReference type="ARBA" id="ARBA00022741"/>
    </source>
</evidence>
<proteinExistence type="inferred from homology"/>
<name>A0A3G1A6E6_9CREN</name>
<evidence type="ECO:0000256" key="8">
    <source>
        <dbReference type="PIRNR" id="PIRNR000723"/>
    </source>
</evidence>
<evidence type="ECO:0000256" key="6">
    <source>
        <dbReference type="ARBA" id="ARBA00022840"/>
    </source>
</evidence>
<dbReference type="GO" id="GO:0019546">
    <property type="term" value="P:L-arginine deiminase pathway"/>
    <property type="evidence" value="ECO:0007669"/>
    <property type="project" value="TreeGrafter"/>
</dbReference>
<feature type="domain" description="Aspartate/glutamate/uridylate kinase" evidence="9">
    <location>
        <begin position="5"/>
        <end position="283"/>
    </location>
</feature>
<reference evidence="11" key="1">
    <citation type="book" date="2010" name="EXTREMOPHILES" publisher="0:0-0">
        <title>Complete genome sequences of ten hyperthermophilic archaea reveal their metabolic capabilities and possible ecological roles.</title>
        <editorList>
            <person name="?"/>
        </editorList>
        <authorList>
            <person name="Ravin N.V."/>
            <person name="Mardanov A.V."/>
            <person name="Bonch-Osmolovskaya E.A."/>
            <person name="Skryabin K.G."/>
        </authorList>
    </citation>
    <scope>NUCLEOTIDE SEQUENCE [LARGE SCALE GENOMIC DNA]</scope>
    <source>
        <strain evidence="11">1505</strain>
    </source>
</reference>
<dbReference type="PANTHER" id="PTHR30409">
    <property type="entry name" value="CARBAMATE KINASE"/>
    <property type="match status" value="1"/>
</dbReference>
<dbReference type="InterPro" id="IPR023000">
    <property type="entry name" value="Shikimate_kinase_CS"/>
</dbReference>
<evidence type="ECO:0000256" key="7">
    <source>
        <dbReference type="NCBIfam" id="TIGR00746"/>
    </source>
</evidence>
<sequence length="308" mass="33321">MSKELVVIALGGNALIRAGQRGTFEEQLSNLSKIATYIVQLAEKYSLIITHGNGPQVGNLYLQQETTIDVPPMPLHACGAMTQSLIGYMIQQAISTADPSLDVAVVTTRVEVDPNDPAFRSPSKPIGPFYPEDRLEELKKKGWDLVHVPGKGWRRVVPSPLPRRILELNVIRRLIGNSDIVVAVGGGGIPVIKRGEGYEGVDAVIDKDLASSLLASELNASRFVILTDVDGVYLDYGKPTQRLLPELCAGEALQMVGNGMFPRGSMGPKVEAAALYTQKTGKVSVISHLDKILDAVDLRFGTRILPCK</sequence>
<dbReference type="GO" id="GO:0008804">
    <property type="term" value="F:carbamate kinase activity"/>
    <property type="evidence" value="ECO:0007669"/>
    <property type="project" value="UniProtKB-UniRule"/>
</dbReference>
<evidence type="ECO:0000259" key="9">
    <source>
        <dbReference type="Pfam" id="PF00696"/>
    </source>
</evidence>
<dbReference type="RefSeq" id="WP_052887077.1">
    <property type="nucleotide sequence ID" value="NZ_CP007493.1"/>
</dbReference>
<dbReference type="EMBL" id="CP007493">
    <property type="protein sequence ID" value="AJB42489.1"/>
    <property type="molecule type" value="Genomic_DNA"/>
</dbReference>
<dbReference type="InterPro" id="IPR003964">
    <property type="entry name" value="Carb_kinase"/>
</dbReference>
<dbReference type="SUPFAM" id="SSF53633">
    <property type="entry name" value="Carbamate kinase-like"/>
    <property type="match status" value="1"/>
</dbReference>